<evidence type="ECO:0008006" key="4">
    <source>
        <dbReference type="Google" id="ProtNLM"/>
    </source>
</evidence>
<evidence type="ECO:0000313" key="3">
    <source>
        <dbReference type="Proteomes" id="UP001054820"/>
    </source>
</evidence>
<dbReference type="EMBL" id="AP024202">
    <property type="protein sequence ID" value="BCN92894.1"/>
    <property type="molecule type" value="Genomic_DNA"/>
</dbReference>
<feature type="signal peptide" evidence="1">
    <location>
        <begin position="1"/>
        <end position="21"/>
    </location>
</feature>
<organism evidence="2 3">
    <name type="scientific">Thiomicrorhabdus immobilis</name>
    <dbReference type="NCBI Taxonomy" id="2791037"/>
    <lineage>
        <taxon>Bacteria</taxon>
        <taxon>Pseudomonadati</taxon>
        <taxon>Pseudomonadota</taxon>
        <taxon>Gammaproteobacteria</taxon>
        <taxon>Thiotrichales</taxon>
        <taxon>Piscirickettsiaceae</taxon>
        <taxon>Thiomicrorhabdus</taxon>
    </lineage>
</organism>
<name>A0ABM7MC35_9GAMM</name>
<sequence>MKKLLIGTAIVAALGMGGCTATQSTPVTYADYVEGANAAHAKAKAVNNVWKQKKMKQSYVDTYLSKADEAKKKGDEATALKFAKEAYKSANAEVTQMESWKGLKAGWEK</sequence>
<feature type="chain" id="PRO_5046889781" description="SoxXA-binding protein" evidence="1">
    <location>
        <begin position="22"/>
        <end position="109"/>
    </location>
</feature>
<dbReference type="RefSeq" id="WP_237263231.1">
    <property type="nucleotide sequence ID" value="NZ_AP024202.1"/>
</dbReference>
<proteinExistence type="predicted"/>
<accession>A0ABM7MC35</accession>
<evidence type="ECO:0000313" key="2">
    <source>
        <dbReference type="EMBL" id="BCN92894.1"/>
    </source>
</evidence>
<keyword evidence="3" id="KW-1185">Reference proteome</keyword>
<keyword evidence="1" id="KW-0732">Signal</keyword>
<gene>
    <name evidence="2" type="ORF">THMIRHAM_06790</name>
</gene>
<reference evidence="2" key="1">
    <citation type="journal article" date="2022" name="Arch. Microbiol.">
        <title>Thiomicrorhabdus immobilis sp. nov., a mesophilic sulfur-oxidizing bacterium isolated from sediment of a brackish lake in northern Japan.</title>
        <authorList>
            <person name="Kojima H."/>
            <person name="Mochizuki J."/>
            <person name="Kanda M."/>
            <person name="Watanabe T."/>
            <person name="Fukui M."/>
        </authorList>
    </citation>
    <scope>NUCLEOTIDE SEQUENCE</scope>
    <source>
        <strain evidence="2">Am19</strain>
    </source>
</reference>
<protein>
    <recommendedName>
        <fullName evidence="4">SoxXA-binding protein</fullName>
    </recommendedName>
</protein>
<evidence type="ECO:0000256" key="1">
    <source>
        <dbReference type="SAM" id="SignalP"/>
    </source>
</evidence>
<dbReference type="Proteomes" id="UP001054820">
    <property type="component" value="Chromosome"/>
</dbReference>
<dbReference type="PROSITE" id="PS51257">
    <property type="entry name" value="PROKAR_LIPOPROTEIN"/>
    <property type="match status" value="1"/>
</dbReference>